<dbReference type="SMART" id="SM00198">
    <property type="entry name" value="SCP"/>
    <property type="match status" value="1"/>
</dbReference>
<feature type="domain" description="SCP" evidence="1">
    <location>
        <begin position="52"/>
        <end position="169"/>
    </location>
</feature>
<accession>A0A5F9DQT4</accession>
<reference evidence="2" key="2">
    <citation type="submission" date="2025-08" db="UniProtKB">
        <authorList>
            <consortium name="Ensembl"/>
        </authorList>
    </citation>
    <scope>IDENTIFICATION</scope>
    <source>
        <strain evidence="2">Thorbecke</strain>
    </source>
</reference>
<keyword evidence="3" id="KW-1185">Reference proteome</keyword>
<organism evidence="2 3">
    <name type="scientific">Oryctolagus cuniculus</name>
    <name type="common">Rabbit</name>
    <dbReference type="NCBI Taxonomy" id="9986"/>
    <lineage>
        <taxon>Eukaryota</taxon>
        <taxon>Metazoa</taxon>
        <taxon>Chordata</taxon>
        <taxon>Craniata</taxon>
        <taxon>Vertebrata</taxon>
        <taxon>Euteleostomi</taxon>
        <taxon>Mammalia</taxon>
        <taxon>Eutheria</taxon>
        <taxon>Euarchontoglires</taxon>
        <taxon>Glires</taxon>
        <taxon>Lagomorpha</taxon>
        <taxon>Leporidae</taxon>
        <taxon>Oryctolagus</taxon>
    </lineage>
</organism>
<reference evidence="2" key="3">
    <citation type="submission" date="2025-09" db="UniProtKB">
        <authorList>
            <consortium name="Ensembl"/>
        </authorList>
    </citation>
    <scope>IDENTIFICATION</scope>
    <source>
        <strain evidence="2">Thorbecke</strain>
    </source>
</reference>
<sequence length="169" mass="19284">MEALRPFGGEWCSYSLPLALGGVLKLWLCELWLLLLGSSVNGTFLPHEEDVDFINEYLELHNEIRGNVVPRGANLCFMTWDVALSRTARAWGKKCVFKRNTHLEDVQMAHPTFYGVGENMWVGKENEFTASIAINSWYAERKNYNFENGSYSENCSNYLQSNSDKKALS</sequence>
<dbReference type="SUPFAM" id="SSF55797">
    <property type="entry name" value="PR-1-like"/>
    <property type="match status" value="1"/>
</dbReference>
<proteinExistence type="predicted"/>
<dbReference type="InterPro" id="IPR001283">
    <property type="entry name" value="CRISP-related"/>
</dbReference>
<dbReference type="Bgee" id="ENSOCUG00000003916">
    <property type="expression patterns" value="Expressed in testis"/>
</dbReference>
<protein>
    <submittedName>
        <fullName evidence="2">GLIPR1 like 2</fullName>
    </submittedName>
</protein>
<dbReference type="Ensembl" id="ENSOCUT00000036568.1">
    <property type="protein sequence ID" value="ENSOCUP00000048722.1"/>
    <property type="gene ID" value="ENSOCUG00000003916.3"/>
</dbReference>
<evidence type="ECO:0000313" key="2">
    <source>
        <dbReference type="Ensembl" id="ENSOCUP00000048722.1"/>
    </source>
</evidence>
<dbReference type="PANTHER" id="PTHR10334">
    <property type="entry name" value="CYSTEINE-RICH SECRETORY PROTEIN-RELATED"/>
    <property type="match status" value="1"/>
</dbReference>
<dbReference type="EMBL" id="AAGW02034876">
    <property type="status" value="NOT_ANNOTATED_CDS"/>
    <property type="molecule type" value="Genomic_DNA"/>
</dbReference>
<dbReference type="EMBL" id="AAGW02034878">
    <property type="status" value="NOT_ANNOTATED_CDS"/>
    <property type="molecule type" value="Genomic_DNA"/>
</dbReference>
<dbReference type="Gene3D" id="3.40.33.10">
    <property type="entry name" value="CAP"/>
    <property type="match status" value="1"/>
</dbReference>
<evidence type="ECO:0000313" key="3">
    <source>
        <dbReference type="Proteomes" id="UP000001811"/>
    </source>
</evidence>
<dbReference type="AlphaFoldDB" id="A0A5F9DQT4"/>
<dbReference type="EMBL" id="AAGW02034873">
    <property type="status" value="NOT_ANNOTATED_CDS"/>
    <property type="molecule type" value="Genomic_DNA"/>
</dbReference>
<dbReference type="Pfam" id="PF00188">
    <property type="entry name" value="CAP"/>
    <property type="match status" value="1"/>
</dbReference>
<dbReference type="EMBL" id="AAGW02034875">
    <property type="status" value="NOT_ANNOTATED_CDS"/>
    <property type="molecule type" value="Genomic_DNA"/>
</dbReference>
<dbReference type="GeneTree" id="ENSGT00940000162357"/>
<dbReference type="EMBL" id="AAGW02034871">
    <property type="status" value="NOT_ANNOTATED_CDS"/>
    <property type="molecule type" value="Genomic_DNA"/>
</dbReference>
<dbReference type="Proteomes" id="UP000001811">
    <property type="component" value="Chromosome 4"/>
</dbReference>
<dbReference type="EMBL" id="AAGW02034874">
    <property type="status" value="NOT_ANNOTATED_CDS"/>
    <property type="molecule type" value="Genomic_DNA"/>
</dbReference>
<dbReference type="EMBL" id="AAGW02034872">
    <property type="status" value="NOT_ANNOTATED_CDS"/>
    <property type="molecule type" value="Genomic_DNA"/>
</dbReference>
<dbReference type="EMBL" id="AAGW02034879">
    <property type="status" value="NOT_ANNOTATED_CDS"/>
    <property type="molecule type" value="Genomic_DNA"/>
</dbReference>
<reference evidence="2 3" key="1">
    <citation type="journal article" date="2011" name="Nature">
        <title>A high-resolution map of human evolutionary constraint using 29 mammals.</title>
        <authorList>
            <person name="Lindblad-Toh K."/>
            <person name="Garber M."/>
            <person name="Zuk O."/>
            <person name="Lin M.F."/>
            <person name="Parker B.J."/>
            <person name="Washietl S."/>
            <person name="Kheradpour P."/>
            <person name="Ernst J."/>
            <person name="Jordan G."/>
            <person name="Mauceli E."/>
            <person name="Ward L.D."/>
            <person name="Lowe C.B."/>
            <person name="Holloway A.K."/>
            <person name="Clamp M."/>
            <person name="Gnerre S."/>
            <person name="Alfoldi J."/>
            <person name="Beal K."/>
            <person name="Chang J."/>
            <person name="Clawson H."/>
            <person name="Cuff J."/>
            <person name="Di Palma F."/>
            <person name="Fitzgerald S."/>
            <person name="Flicek P."/>
            <person name="Guttman M."/>
            <person name="Hubisz M.J."/>
            <person name="Jaffe D.B."/>
            <person name="Jungreis I."/>
            <person name="Kent W.J."/>
            <person name="Kostka D."/>
            <person name="Lara M."/>
            <person name="Martins A.L."/>
            <person name="Massingham T."/>
            <person name="Moltke I."/>
            <person name="Raney B.J."/>
            <person name="Rasmussen M.D."/>
            <person name="Robinson J."/>
            <person name="Stark A."/>
            <person name="Vilella A.J."/>
            <person name="Wen J."/>
            <person name="Xie X."/>
            <person name="Zody M.C."/>
            <person name="Baldwin J."/>
            <person name="Bloom T."/>
            <person name="Chin C.W."/>
            <person name="Heiman D."/>
            <person name="Nicol R."/>
            <person name="Nusbaum C."/>
            <person name="Young S."/>
            <person name="Wilkinson J."/>
            <person name="Worley K.C."/>
            <person name="Kovar C.L."/>
            <person name="Muzny D.M."/>
            <person name="Gibbs R.A."/>
            <person name="Cree A."/>
            <person name="Dihn H.H."/>
            <person name="Fowler G."/>
            <person name="Jhangiani S."/>
            <person name="Joshi V."/>
            <person name="Lee S."/>
            <person name="Lewis L.R."/>
            <person name="Nazareth L.V."/>
            <person name="Okwuonu G."/>
            <person name="Santibanez J."/>
            <person name="Warren W.C."/>
            <person name="Mardis E.R."/>
            <person name="Weinstock G.M."/>
            <person name="Wilson R.K."/>
            <person name="Delehaunty K."/>
            <person name="Dooling D."/>
            <person name="Fronik C."/>
            <person name="Fulton L."/>
            <person name="Fulton B."/>
            <person name="Graves T."/>
            <person name="Minx P."/>
            <person name="Sodergren E."/>
            <person name="Birney E."/>
            <person name="Margulies E.H."/>
            <person name="Herrero J."/>
            <person name="Green E.D."/>
            <person name="Haussler D."/>
            <person name="Siepel A."/>
            <person name="Goldman N."/>
            <person name="Pollard K.S."/>
            <person name="Pedersen J.S."/>
            <person name="Lander E.S."/>
            <person name="Kellis M."/>
        </authorList>
    </citation>
    <scope>NUCLEOTIDE SEQUENCE [LARGE SCALE GENOMIC DNA]</scope>
    <source>
        <strain evidence="2 3">Thorbecke inbred</strain>
    </source>
</reference>
<dbReference type="InterPro" id="IPR014044">
    <property type="entry name" value="CAP_dom"/>
</dbReference>
<name>A0A5F9DQT4_RABIT</name>
<evidence type="ECO:0000259" key="1">
    <source>
        <dbReference type="SMART" id="SM00198"/>
    </source>
</evidence>
<gene>
    <name evidence="2" type="primary">GLIPR1L2</name>
</gene>
<dbReference type="InterPro" id="IPR035940">
    <property type="entry name" value="CAP_sf"/>
</dbReference>
<dbReference type="EMBL" id="AAGW02034877">
    <property type="status" value="NOT_ANNOTATED_CDS"/>
    <property type="molecule type" value="Genomic_DNA"/>
</dbReference>